<dbReference type="Pfam" id="PF00384">
    <property type="entry name" value="Molybdopterin"/>
    <property type="match status" value="1"/>
</dbReference>
<comment type="caution">
    <text evidence="13">The sequence shown here is derived from an EMBL/GenBank/DDBJ whole genome shotgun (WGS) entry which is preliminary data.</text>
</comment>
<dbReference type="InterPro" id="IPR037951">
    <property type="entry name" value="MopB_CT_YdeP"/>
</dbReference>
<dbReference type="Gene3D" id="3.40.50.740">
    <property type="match status" value="1"/>
</dbReference>
<evidence type="ECO:0000256" key="9">
    <source>
        <dbReference type="ARBA" id="ARBA00023014"/>
    </source>
</evidence>
<evidence type="ECO:0000313" key="13">
    <source>
        <dbReference type="EMBL" id="RAK70451.1"/>
    </source>
</evidence>
<dbReference type="AlphaFoldDB" id="A0A328BV97"/>
<reference evidence="14" key="1">
    <citation type="submission" date="2018-05" db="EMBL/GenBank/DDBJ databases">
        <authorList>
            <person name="Nie L."/>
        </authorList>
    </citation>
    <scope>NUCLEOTIDE SEQUENCE [LARGE SCALE GENOMIC DNA]</scope>
    <source>
        <strain evidence="14">NL</strain>
    </source>
</reference>
<dbReference type="InterPro" id="IPR050123">
    <property type="entry name" value="Prok_molybdopt-oxidoreductase"/>
</dbReference>
<keyword evidence="6" id="KW-0479">Metal-binding</keyword>
<keyword evidence="8" id="KW-0408">Iron</keyword>
<comment type="similarity">
    <text evidence="3">Belongs to the prokaryotic molybdopterin-containing oxidoreductase family.</text>
</comment>
<dbReference type="SUPFAM" id="SSF53706">
    <property type="entry name" value="Formate dehydrogenase/DMSO reductase, domains 1-3"/>
    <property type="match status" value="1"/>
</dbReference>
<dbReference type="SUPFAM" id="SSF50692">
    <property type="entry name" value="ADC-like"/>
    <property type="match status" value="1"/>
</dbReference>
<accession>A0A328BV97</accession>
<dbReference type="RefSeq" id="WP_111477201.1">
    <property type="nucleotide sequence ID" value="NZ_QHKM01000001.1"/>
</dbReference>
<evidence type="ECO:0008006" key="15">
    <source>
        <dbReference type="Google" id="ProtNLM"/>
    </source>
</evidence>
<evidence type="ECO:0000256" key="7">
    <source>
        <dbReference type="ARBA" id="ARBA00023002"/>
    </source>
</evidence>
<dbReference type="GO" id="GO:0045333">
    <property type="term" value="P:cellular respiration"/>
    <property type="evidence" value="ECO:0007669"/>
    <property type="project" value="UniProtKB-ARBA"/>
</dbReference>
<dbReference type="Proteomes" id="UP000248553">
    <property type="component" value="Unassembled WGS sequence"/>
</dbReference>
<dbReference type="InterPro" id="IPR006657">
    <property type="entry name" value="MoPterin_dinucl-bd_dom"/>
</dbReference>
<dbReference type="GO" id="GO:0030151">
    <property type="term" value="F:molybdenum ion binding"/>
    <property type="evidence" value="ECO:0007669"/>
    <property type="project" value="InterPro"/>
</dbReference>
<organism evidence="13 14">
    <name type="scientific">Hymenobacter edaphi</name>
    <dbReference type="NCBI Taxonomy" id="2211146"/>
    <lineage>
        <taxon>Bacteria</taxon>
        <taxon>Pseudomonadati</taxon>
        <taxon>Bacteroidota</taxon>
        <taxon>Cytophagia</taxon>
        <taxon>Cytophagales</taxon>
        <taxon>Hymenobacteraceae</taxon>
        <taxon>Hymenobacter</taxon>
    </lineage>
</organism>
<protein>
    <recommendedName>
        <fullName evidence="15">FdhF/YdeP family oxidoreductase</fullName>
    </recommendedName>
</protein>
<keyword evidence="5" id="KW-0500">Molybdenum</keyword>
<dbReference type="PANTHER" id="PTHR43105:SF4">
    <property type="entry name" value="PROTEIN YDEP"/>
    <property type="match status" value="1"/>
</dbReference>
<dbReference type="GO" id="GO:0043546">
    <property type="term" value="F:molybdopterin cofactor binding"/>
    <property type="evidence" value="ECO:0007669"/>
    <property type="project" value="InterPro"/>
</dbReference>
<dbReference type="Gene3D" id="3.40.228.10">
    <property type="entry name" value="Dimethylsulfoxide Reductase, domain 2"/>
    <property type="match status" value="1"/>
</dbReference>
<proteinExistence type="inferred from homology"/>
<evidence type="ECO:0000256" key="8">
    <source>
        <dbReference type="ARBA" id="ARBA00023004"/>
    </source>
</evidence>
<comment type="cofactor">
    <cofactor evidence="2">
        <name>[4Fe-4S] cluster</name>
        <dbReference type="ChEBI" id="CHEBI:49883"/>
    </cofactor>
</comment>
<gene>
    <name evidence="13" type="ORF">DLM85_06355</name>
</gene>
<keyword evidence="4" id="KW-0004">4Fe-4S</keyword>
<feature type="compositionally biased region" description="Polar residues" evidence="10">
    <location>
        <begin position="7"/>
        <end position="35"/>
    </location>
</feature>
<dbReference type="GO" id="GO:0016020">
    <property type="term" value="C:membrane"/>
    <property type="evidence" value="ECO:0007669"/>
    <property type="project" value="TreeGrafter"/>
</dbReference>
<keyword evidence="14" id="KW-1185">Reference proteome</keyword>
<sequence length="855" mass="94064">MEKSPAQDPSQSGKSNEQHAASNVPRSGERPSQGTAPVADHEDPGGKPDADKRIMEAPDTLGAKHKYPVLAQPPEDFTGLTLTKPSKVAAGLQAVIKSMEFSWGEAGLGRGTHALLKLNQTDGFDCSSCAWPDPDTHRSVAEFCENGAKSTASDADHRTIGPDFFAQHSVADLSRFTDRDLNNAGRITHPLVLRPGATHYAPIAWEEAFKLIGEKLNGLKSPNEAAFYTSGKVPNEPAYAYQLFVREFGTNNLPDCSNMCHESSGSALTNTVGLGKGSVTLNDLYEAEVILIMGQNPGTNHPRMLTALQKAKRNGAQIISINPLMEAGLNHFRNPQDFLNPLRALGALLGDGTQITDLWLQVRVNGDQAVLRGIMKYLLEAEERNPGQVIDHDFIREYGAHYEEFLTELHNTSWEDIEQMSGVPRAQLLEAANIIGPKKKIITCWAMGLTQQKNAVYSIGEIVNLHLMKGAIGIAGAGLCPVRGHSNVQGDRSMGIWERPSKVFLDALENEFDFQPPRAHGLDSVETAKAMHDGRVKVFVSMGGNFLSAMSDTEFIAEAMRRQELTVFVAPKLNRGHLVTGETSLLLPCLVRAEIDTQRNGKQFVTCENSMGVVEASHGVLQPLEGQMLSETAIVCGMAIATLGEQTTTDWVAMMENYDVIRDHIARTIKGFEDFNQKVRRPGGFYLPNGPRERKFTTDNGRANFTVTAFKKHQLLPDQLVLFSIRSHDQFNTIIYDYNDRYRGVFGERRVIFLHPEDMQARGIQPRQLVNITSHFEGQQRHAERFVAIPYDLPRGNCAAYYPEMNVLVPVASVADVSNTPTSKFVVITVVPLPETLPEGETKAHPLQAAAVSSR</sequence>
<dbReference type="CDD" id="cd02787">
    <property type="entry name" value="MopB_CT_ydeP"/>
    <property type="match status" value="1"/>
</dbReference>
<evidence type="ECO:0000256" key="4">
    <source>
        <dbReference type="ARBA" id="ARBA00022485"/>
    </source>
</evidence>
<keyword evidence="9" id="KW-0411">Iron-sulfur</keyword>
<dbReference type="PANTHER" id="PTHR43105">
    <property type="entry name" value="RESPIRATORY NITRATE REDUCTASE"/>
    <property type="match status" value="1"/>
</dbReference>
<dbReference type="InterPro" id="IPR006656">
    <property type="entry name" value="Mopterin_OxRdtase"/>
</dbReference>
<dbReference type="Pfam" id="PF01568">
    <property type="entry name" value="Molydop_binding"/>
    <property type="match status" value="1"/>
</dbReference>
<evidence type="ECO:0000256" key="2">
    <source>
        <dbReference type="ARBA" id="ARBA00001966"/>
    </source>
</evidence>
<evidence type="ECO:0000313" key="14">
    <source>
        <dbReference type="Proteomes" id="UP000248553"/>
    </source>
</evidence>
<feature type="domain" description="Molybdopterin dinucleotide-binding" evidence="12">
    <location>
        <begin position="720"/>
        <end position="825"/>
    </location>
</feature>
<keyword evidence="7" id="KW-0560">Oxidoreductase</keyword>
<evidence type="ECO:0000259" key="11">
    <source>
        <dbReference type="Pfam" id="PF00384"/>
    </source>
</evidence>
<dbReference type="CDD" id="cd02767">
    <property type="entry name" value="MopB_ydeP"/>
    <property type="match status" value="1"/>
</dbReference>
<dbReference type="EMBL" id="QHKM01000001">
    <property type="protein sequence ID" value="RAK70451.1"/>
    <property type="molecule type" value="Genomic_DNA"/>
</dbReference>
<feature type="region of interest" description="Disordered" evidence="10">
    <location>
        <begin position="1"/>
        <end position="53"/>
    </location>
</feature>
<evidence type="ECO:0000256" key="10">
    <source>
        <dbReference type="SAM" id="MobiDB-lite"/>
    </source>
</evidence>
<feature type="domain" description="Molybdopterin oxidoreductase" evidence="11">
    <location>
        <begin position="186"/>
        <end position="568"/>
    </location>
</feature>
<evidence type="ECO:0000256" key="1">
    <source>
        <dbReference type="ARBA" id="ARBA00001942"/>
    </source>
</evidence>
<dbReference type="InterPro" id="IPR010046">
    <property type="entry name" value="Mopterin_OxRdtse_a_bac"/>
</dbReference>
<dbReference type="GO" id="GO:0008863">
    <property type="term" value="F:formate dehydrogenase (NAD+) activity"/>
    <property type="evidence" value="ECO:0007669"/>
    <property type="project" value="InterPro"/>
</dbReference>
<feature type="compositionally biased region" description="Basic and acidic residues" evidence="10">
    <location>
        <begin position="39"/>
        <end position="53"/>
    </location>
</feature>
<evidence type="ECO:0000256" key="6">
    <source>
        <dbReference type="ARBA" id="ARBA00022723"/>
    </source>
</evidence>
<dbReference type="InterPro" id="IPR041953">
    <property type="entry name" value="YdeP_MopB"/>
</dbReference>
<evidence type="ECO:0000256" key="3">
    <source>
        <dbReference type="ARBA" id="ARBA00010312"/>
    </source>
</evidence>
<name>A0A328BV97_9BACT</name>
<comment type="cofactor">
    <cofactor evidence="1">
        <name>Mo-bis(molybdopterin guanine dinucleotide)</name>
        <dbReference type="ChEBI" id="CHEBI:60539"/>
    </cofactor>
</comment>
<evidence type="ECO:0000259" key="12">
    <source>
        <dbReference type="Pfam" id="PF01568"/>
    </source>
</evidence>
<dbReference type="InterPro" id="IPR009010">
    <property type="entry name" value="Asp_de-COase-like_dom_sf"/>
</dbReference>
<dbReference type="OrthoDB" id="9792592at2"/>
<evidence type="ECO:0000256" key="5">
    <source>
        <dbReference type="ARBA" id="ARBA00022505"/>
    </source>
</evidence>
<dbReference type="GO" id="GO:0051539">
    <property type="term" value="F:4 iron, 4 sulfur cluster binding"/>
    <property type="evidence" value="ECO:0007669"/>
    <property type="project" value="UniProtKB-KW"/>
</dbReference>
<dbReference type="PIRSF" id="PIRSF000144">
    <property type="entry name" value="CbbBc"/>
    <property type="match status" value="1"/>
</dbReference>
<dbReference type="NCBIfam" id="TIGR01701">
    <property type="entry name" value="Fdhalpha-like"/>
    <property type="match status" value="1"/>
</dbReference>